<dbReference type="Proteomes" id="UP000254461">
    <property type="component" value="Unassembled WGS sequence"/>
</dbReference>
<dbReference type="EMBL" id="UHFF01000002">
    <property type="protein sequence ID" value="SUN49534.1"/>
    <property type="molecule type" value="Genomic_DNA"/>
</dbReference>
<keyword evidence="4 8" id="KW-0378">Hydrolase</keyword>
<dbReference type="SUPFAM" id="SSF55811">
    <property type="entry name" value="Nudix"/>
    <property type="match status" value="1"/>
</dbReference>
<dbReference type="PROSITE" id="PS51462">
    <property type="entry name" value="NUDIX"/>
    <property type="match status" value="1"/>
</dbReference>
<reference evidence="8 9" key="1">
    <citation type="submission" date="2018-06" db="EMBL/GenBank/DDBJ databases">
        <authorList>
            <consortium name="Pathogen Informatics"/>
            <person name="Doyle S."/>
        </authorList>
    </citation>
    <scope>NUCLEOTIDE SEQUENCE [LARGE SCALE GENOMIC DNA]</scope>
    <source>
        <strain evidence="8 9">NCTC12092</strain>
    </source>
</reference>
<dbReference type="PROSITE" id="PS00893">
    <property type="entry name" value="NUDIX_BOX"/>
    <property type="match status" value="1"/>
</dbReference>
<comment type="cofactor">
    <cofactor evidence="1">
        <name>Mn(2+)</name>
        <dbReference type="ChEBI" id="CHEBI:29035"/>
    </cofactor>
</comment>
<dbReference type="PANTHER" id="PTHR12992:SF11">
    <property type="entry name" value="MITOCHONDRIAL COENZYME A DIPHOSPHATASE NUDT8"/>
    <property type="match status" value="1"/>
</dbReference>
<dbReference type="Pfam" id="PF00293">
    <property type="entry name" value="NUDIX"/>
    <property type="match status" value="1"/>
</dbReference>
<evidence type="ECO:0000256" key="6">
    <source>
        <dbReference type="ARBA" id="ARBA00023211"/>
    </source>
</evidence>
<dbReference type="PANTHER" id="PTHR12992">
    <property type="entry name" value="NUDIX HYDROLASE"/>
    <property type="match status" value="1"/>
</dbReference>
<dbReference type="AlphaFoldDB" id="A0A380JWT6"/>
<dbReference type="InterPro" id="IPR015797">
    <property type="entry name" value="NUDIX_hydrolase-like_dom_sf"/>
</dbReference>
<dbReference type="InterPro" id="IPR045121">
    <property type="entry name" value="CoAse"/>
</dbReference>
<protein>
    <submittedName>
        <fullName evidence="8">Phosphohydrolase MutT/nudix family protein</fullName>
    </submittedName>
</protein>
<organism evidence="8 9">
    <name type="scientific">Streptococcus equi subsp. equi</name>
    <dbReference type="NCBI Taxonomy" id="148942"/>
    <lineage>
        <taxon>Bacteria</taxon>
        <taxon>Bacillati</taxon>
        <taxon>Bacillota</taxon>
        <taxon>Bacilli</taxon>
        <taxon>Lactobacillales</taxon>
        <taxon>Streptococcaceae</taxon>
        <taxon>Streptococcus</taxon>
    </lineage>
</organism>
<keyword evidence="6" id="KW-0464">Manganese</keyword>
<accession>A0A380JWT6</accession>
<dbReference type="RefSeq" id="WP_115251428.1">
    <property type="nucleotide sequence ID" value="NZ_UHFF01000002.1"/>
</dbReference>
<evidence type="ECO:0000256" key="1">
    <source>
        <dbReference type="ARBA" id="ARBA00001936"/>
    </source>
</evidence>
<evidence type="ECO:0000259" key="7">
    <source>
        <dbReference type="PROSITE" id="PS51462"/>
    </source>
</evidence>
<dbReference type="Gene3D" id="3.90.79.10">
    <property type="entry name" value="Nucleoside Triphosphate Pyrophosphohydrolase"/>
    <property type="match status" value="1"/>
</dbReference>
<dbReference type="GO" id="GO:0010945">
    <property type="term" value="F:coenzyme A diphosphatase activity"/>
    <property type="evidence" value="ECO:0007669"/>
    <property type="project" value="InterPro"/>
</dbReference>
<gene>
    <name evidence="8" type="ORF">NCTC12092_01935</name>
</gene>
<evidence type="ECO:0000313" key="8">
    <source>
        <dbReference type="EMBL" id="SUN49534.1"/>
    </source>
</evidence>
<dbReference type="GO" id="GO:0046872">
    <property type="term" value="F:metal ion binding"/>
    <property type="evidence" value="ECO:0007669"/>
    <property type="project" value="UniProtKB-KW"/>
</dbReference>
<evidence type="ECO:0000256" key="5">
    <source>
        <dbReference type="ARBA" id="ARBA00022842"/>
    </source>
</evidence>
<keyword evidence="3" id="KW-0479">Metal-binding</keyword>
<proteinExistence type="predicted"/>
<evidence type="ECO:0000313" key="9">
    <source>
        <dbReference type="Proteomes" id="UP000254461"/>
    </source>
</evidence>
<dbReference type="InterPro" id="IPR020084">
    <property type="entry name" value="NUDIX_hydrolase_CS"/>
</dbReference>
<comment type="cofactor">
    <cofactor evidence="2">
        <name>Mg(2+)</name>
        <dbReference type="ChEBI" id="CHEBI:18420"/>
    </cofactor>
</comment>
<sequence>MKSIIEHYQARPLGEERCYAVCLPLIWQEGRWQVLYEIRSQHVSQPGEVSFPGGRVEEGETYQQAAIRETVEELNIEPEQVHVWGEIDYLVQPTRSIHCFVAELAIDDWRRLRVNEEVDSLFTVSLEKLMAQAPTVYPLQMQSIISSDFPLDRIPNGEQYRFRHMQGQILFYEHLEKPIWGITAQLTNRFIEIMTEARQHDDLLKNEC</sequence>
<evidence type="ECO:0000256" key="4">
    <source>
        <dbReference type="ARBA" id="ARBA00022801"/>
    </source>
</evidence>
<name>A0A380JWT6_9STRE</name>
<dbReference type="CDD" id="cd03426">
    <property type="entry name" value="NUDIX_CoAse_Nudt7"/>
    <property type="match status" value="1"/>
</dbReference>
<evidence type="ECO:0000256" key="2">
    <source>
        <dbReference type="ARBA" id="ARBA00001946"/>
    </source>
</evidence>
<evidence type="ECO:0000256" key="3">
    <source>
        <dbReference type="ARBA" id="ARBA00022723"/>
    </source>
</evidence>
<feature type="domain" description="Nudix hydrolase" evidence="7">
    <location>
        <begin position="16"/>
        <end position="147"/>
    </location>
</feature>
<dbReference type="InterPro" id="IPR000086">
    <property type="entry name" value="NUDIX_hydrolase_dom"/>
</dbReference>
<keyword evidence="5" id="KW-0460">Magnesium</keyword>